<reference evidence="7" key="1">
    <citation type="journal article" date="2015" name="PeerJ">
        <title>First genomic representation of candidate bacterial phylum KSB3 points to enhanced environmental sensing as a trigger of wastewater bulking.</title>
        <authorList>
            <person name="Sekiguchi Y."/>
            <person name="Ohashi A."/>
            <person name="Parks D.H."/>
            <person name="Yamauchi T."/>
            <person name="Tyson G.W."/>
            <person name="Hugenholtz P."/>
        </authorList>
    </citation>
    <scope>NUCLEOTIDE SEQUENCE [LARGE SCALE GENOMIC DNA]</scope>
</reference>
<dbReference type="STRING" id="1499967.U27_04984"/>
<gene>
    <name evidence="7" type="ORF">U27_04984</name>
</gene>
<accession>A0A081C0A6</accession>
<dbReference type="GO" id="GO:0008677">
    <property type="term" value="F:2-dehydropantoate 2-reductase activity"/>
    <property type="evidence" value="ECO:0007669"/>
    <property type="project" value="UniProtKB-EC"/>
</dbReference>
<comment type="similarity">
    <text evidence="1 4">Belongs to the ketopantoate reductase family.</text>
</comment>
<organism evidence="7">
    <name type="scientific">Vecturithrix granuli</name>
    <dbReference type="NCBI Taxonomy" id="1499967"/>
    <lineage>
        <taxon>Bacteria</taxon>
        <taxon>Candidatus Moduliflexota</taxon>
        <taxon>Candidatus Vecturitrichia</taxon>
        <taxon>Candidatus Vecturitrichales</taxon>
        <taxon>Candidatus Vecturitrichaceae</taxon>
        <taxon>Candidatus Vecturithrix</taxon>
    </lineage>
</organism>
<dbReference type="UniPathway" id="UPA00028">
    <property type="reaction ID" value="UER00004"/>
</dbReference>
<dbReference type="EC" id="1.1.1.169" evidence="4"/>
<dbReference type="InterPro" id="IPR013328">
    <property type="entry name" value="6PGD_dom2"/>
</dbReference>
<evidence type="ECO:0000259" key="5">
    <source>
        <dbReference type="Pfam" id="PF02558"/>
    </source>
</evidence>
<evidence type="ECO:0000313" key="7">
    <source>
        <dbReference type="EMBL" id="GAK58011.1"/>
    </source>
</evidence>
<dbReference type="AlphaFoldDB" id="A0A081C0A6"/>
<evidence type="ECO:0000256" key="4">
    <source>
        <dbReference type="RuleBase" id="RU362068"/>
    </source>
</evidence>
<proteinExistence type="inferred from homology"/>
<dbReference type="SUPFAM" id="SSF48179">
    <property type="entry name" value="6-phosphogluconate dehydrogenase C-terminal domain-like"/>
    <property type="match status" value="1"/>
</dbReference>
<dbReference type="InterPro" id="IPR003710">
    <property type="entry name" value="ApbA"/>
</dbReference>
<keyword evidence="8" id="KW-1185">Reference proteome</keyword>
<evidence type="ECO:0000256" key="2">
    <source>
        <dbReference type="ARBA" id="ARBA00022857"/>
    </source>
</evidence>
<keyword evidence="4" id="KW-0566">Pantothenate biosynthesis</keyword>
<dbReference type="SUPFAM" id="SSF51735">
    <property type="entry name" value="NAD(P)-binding Rossmann-fold domains"/>
    <property type="match status" value="1"/>
</dbReference>
<sequence length="314" mass="34740">MHNICIYGIGGVGGYFGGKIAYEAQKQQKETQVYFIARGPHLTAIQQQGLVLNSSEQQGMRCYPTLATERIQEIPALDLCIVSVKGYDLDAAAQSLAPHIKDSTIILPLLNGVDIYDRLHRHISNGIILPSCVYIRAYIEQPGVVAETGSGGQIICGYDPGVPEFDPHPLLAFFEQMHIRCTWQADPSAAIWEKYMFIASYGLVTTYSDKTLGEVMDDQELAATTRNIIREIWSIANQSGVNFSEDMIESAFQKAKVFPYDTTTSYQRDVAAKGKKNEGDLFGGTILRLGKKFGVATPATETIYHAIEERLCQN</sequence>
<dbReference type="eggNOG" id="COG1893">
    <property type="taxonomic scope" value="Bacteria"/>
</dbReference>
<keyword evidence="3 4" id="KW-0560">Oxidoreductase</keyword>
<comment type="pathway">
    <text evidence="4">Cofactor biosynthesis; (R)-pantothenate biosynthesis; (R)-pantoate from 3-methyl-2-oxobutanoate: step 2/2.</text>
</comment>
<evidence type="ECO:0000313" key="8">
    <source>
        <dbReference type="Proteomes" id="UP000030661"/>
    </source>
</evidence>
<keyword evidence="2 4" id="KW-0521">NADP</keyword>
<comment type="function">
    <text evidence="4">Catalyzes the NADPH-dependent reduction of ketopantoate into pantoic acid.</text>
</comment>
<dbReference type="GO" id="GO:0005737">
    <property type="term" value="C:cytoplasm"/>
    <property type="evidence" value="ECO:0007669"/>
    <property type="project" value="TreeGrafter"/>
</dbReference>
<feature type="domain" description="Ketopantoate reductase C-terminal" evidence="6">
    <location>
        <begin position="189"/>
        <end position="308"/>
    </location>
</feature>
<dbReference type="Gene3D" id="1.10.1040.10">
    <property type="entry name" value="N-(1-d-carboxylethyl)-l-norvaline Dehydrogenase, domain 2"/>
    <property type="match status" value="1"/>
</dbReference>
<evidence type="ECO:0000256" key="3">
    <source>
        <dbReference type="ARBA" id="ARBA00023002"/>
    </source>
</evidence>
<dbReference type="Gene3D" id="3.40.50.720">
    <property type="entry name" value="NAD(P)-binding Rossmann-like Domain"/>
    <property type="match status" value="1"/>
</dbReference>
<evidence type="ECO:0000256" key="1">
    <source>
        <dbReference type="ARBA" id="ARBA00007870"/>
    </source>
</evidence>
<dbReference type="PANTHER" id="PTHR21708">
    <property type="entry name" value="PROBABLE 2-DEHYDROPANTOATE 2-REDUCTASE"/>
    <property type="match status" value="1"/>
</dbReference>
<name>A0A081C0A6_VECG1</name>
<dbReference type="PANTHER" id="PTHR21708:SF26">
    <property type="entry name" value="2-DEHYDROPANTOATE 2-REDUCTASE"/>
    <property type="match status" value="1"/>
</dbReference>
<dbReference type="Pfam" id="PF02558">
    <property type="entry name" value="ApbA"/>
    <property type="match status" value="1"/>
</dbReference>
<dbReference type="InterPro" id="IPR036291">
    <property type="entry name" value="NAD(P)-bd_dom_sf"/>
</dbReference>
<protein>
    <recommendedName>
        <fullName evidence="4">2-dehydropantoate 2-reductase</fullName>
        <ecNumber evidence="4">1.1.1.169</ecNumber>
    </recommendedName>
    <alternativeName>
        <fullName evidence="4">Ketopantoate reductase</fullName>
    </alternativeName>
</protein>
<feature type="domain" description="Ketopantoate reductase N-terminal" evidence="5">
    <location>
        <begin position="4"/>
        <end position="158"/>
    </location>
</feature>
<dbReference type="HOGENOM" id="CLU_031468_6_0_0"/>
<evidence type="ECO:0000259" key="6">
    <source>
        <dbReference type="Pfam" id="PF08546"/>
    </source>
</evidence>
<dbReference type="InterPro" id="IPR051402">
    <property type="entry name" value="KPR-Related"/>
</dbReference>
<dbReference type="NCBIfam" id="TIGR00745">
    <property type="entry name" value="apbA_panE"/>
    <property type="match status" value="1"/>
</dbReference>
<dbReference type="EMBL" id="DF820466">
    <property type="protein sequence ID" value="GAK58011.1"/>
    <property type="molecule type" value="Genomic_DNA"/>
</dbReference>
<comment type="catalytic activity">
    <reaction evidence="4">
        <text>(R)-pantoate + NADP(+) = 2-dehydropantoate + NADPH + H(+)</text>
        <dbReference type="Rhea" id="RHEA:16233"/>
        <dbReference type="ChEBI" id="CHEBI:11561"/>
        <dbReference type="ChEBI" id="CHEBI:15378"/>
        <dbReference type="ChEBI" id="CHEBI:15980"/>
        <dbReference type="ChEBI" id="CHEBI:57783"/>
        <dbReference type="ChEBI" id="CHEBI:58349"/>
        <dbReference type="EC" id="1.1.1.169"/>
    </reaction>
</comment>
<dbReference type="InterPro" id="IPR013332">
    <property type="entry name" value="KPR_N"/>
</dbReference>
<dbReference type="InterPro" id="IPR008927">
    <property type="entry name" value="6-PGluconate_DH-like_C_sf"/>
</dbReference>
<dbReference type="Pfam" id="PF08546">
    <property type="entry name" value="ApbA_C"/>
    <property type="match status" value="1"/>
</dbReference>
<dbReference type="InterPro" id="IPR013752">
    <property type="entry name" value="KPA_reductase"/>
</dbReference>
<dbReference type="GO" id="GO:0015940">
    <property type="term" value="P:pantothenate biosynthetic process"/>
    <property type="evidence" value="ECO:0007669"/>
    <property type="project" value="UniProtKB-UniPathway"/>
</dbReference>
<dbReference type="Proteomes" id="UP000030661">
    <property type="component" value="Unassembled WGS sequence"/>
</dbReference>